<protein>
    <recommendedName>
        <fullName evidence="4">Gluconate 2-dehydrogenase subunit 3 family protein</fullName>
    </recommendedName>
</protein>
<evidence type="ECO:0000256" key="1">
    <source>
        <dbReference type="SAM" id="SignalP"/>
    </source>
</evidence>
<name>A0ABQ6LQ07_9RHOB</name>
<keyword evidence="3" id="KW-1185">Reference proteome</keyword>
<reference evidence="2 3" key="1">
    <citation type="submission" date="2023-04" db="EMBL/GenBank/DDBJ databases">
        <title>Marinoamorphus aggregata gen. nov., sp. Nov., isolate from tissue of brittle star Ophioplocus japonicus.</title>
        <authorList>
            <person name="Kawano K."/>
            <person name="Sawayama S."/>
            <person name="Nakagawa S."/>
        </authorList>
    </citation>
    <scope>NUCLEOTIDE SEQUENCE [LARGE SCALE GENOMIC DNA]</scope>
    <source>
        <strain evidence="2 3">NKW23</strain>
    </source>
</reference>
<dbReference type="InterPro" id="IPR006311">
    <property type="entry name" value="TAT_signal"/>
</dbReference>
<comment type="caution">
    <text evidence="2">The sequence shown here is derived from an EMBL/GenBank/DDBJ whole genome shotgun (WGS) entry which is preliminary data.</text>
</comment>
<gene>
    <name evidence="2" type="ORF">LNKW23_31760</name>
</gene>
<proteinExistence type="predicted"/>
<feature type="signal peptide" evidence="1">
    <location>
        <begin position="1"/>
        <end position="22"/>
    </location>
</feature>
<feature type="chain" id="PRO_5046103578" description="Gluconate 2-dehydrogenase subunit 3 family protein" evidence="1">
    <location>
        <begin position="23"/>
        <end position="143"/>
    </location>
</feature>
<dbReference type="PROSITE" id="PS51318">
    <property type="entry name" value="TAT"/>
    <property type="match status" value="1"/>
</dbReference>
<evidence type="ECO:0000313" key="3">
    <source>
        <dbReference type="Proteomes" id="UP001239909"/>
    </source>
</evidence>
<accession>A0ABQ6LQ07</accession>
<keyword evidence="1" id="KW-0732">Signal</keyword>
<dbReference type="Proteomes" id="UP001239909">
    <property type="component" value="Unassembled WGS sequence"/>
</dbReference>
<organism evidence="2 3">
    <name type="scientific">Paralimibaculum aggregatum</name>
    <dbReference type="NCBI Taxonomy" id="3036245"/>
    <lineage>
        <taxon>Bacteria</taxon>
        <taxon>Pseudomonadati</taxon>
        <taxon>Pseudomonadota</taxon>
        <taxon>Alphaproteobacteria</taxon>
        <taxon>Rhodobacterales</taxon>
        <taxon>Paracoccaceae</taxon>
        <taxon>Paralimibaculum</taxon>
    </lineage>
</organism>
<dbReference type="EMBL" id="BSYI01000027">
    <property type="protein sequence ID" value="GMG83962.1"/>
    <property type="molecule type" value="Genomic_DNA"/>
</dbReference>
<evidence type="ECO:0000313" key="2">
    <source>
        <dbReference type="EMBL" id="GMG83962.1"/>
    </source>
</evidence>
<evidence type="ECO:0008006" key="4">
    <source>
        <dbReference type="Google" id="ProtNLM"/>
    </source>
</evidence>
<sequence length="143" mass="15325">MGRTTRRSFLTNGIGLVAAAAAAGVAGRYALTDIEAILEAIVRHHVGDDALARGAAAAFARDYAPMTASNWKLRSAVASGLYLLPLFRGALPAGDLARIERYDRRVVTDFLLSSSYDGRESGDPIDYLALETAPLCNPFARLR</sequence>
<dbReference type="RefSeq" id="WP_285672841.1">
    <property type="nucleotide sequence ID" value="NZ_BSYI01000027.1"/>
</dbReference>